<dbReference type="EMBL" id="FLMQ01000056">
    <property type="protein sequence ID" value="SBP88514.1"/>
    <property type="molecule type" value="Genomic_DNA"/>
</dbReference>
<dbReference type="PANTHER" id="PTHR24220:SF689">
    <property type="entry name" value="LIPOPROTEIN-RELEASING SYSTEM ATP-BINDING PROTEIN LOLD"/>
    <property type="match status" value="1"/>
</dbReference>
<dbReference type="InterPro" id="IPR015854">
    <property type="entry name" value="ABC_transpr_LolD-like"/>
</dbReference>
<dbReference type="FunFam" id="3.40.50.300:FF:000032">
    <property type="entry name" value="Export ABC transporter ATP-binding protein"/>
    <property type="match status" value="1"/>
</dbReference>
<dbReference type="Proteomes" id="UP000214566">
    <property type="component" value="Unassembled WGS sequence"/>
</dbReference>
<protein>
    <submittedName>
        <fullName evidence="9">Lipoprotein-releasing system ATP-binding protein LolD</fullName>
        <ecNumber evidence="9">3.6.3.-</ecNumber>
    </submittedName>
</protein>
<dbReference type="InterPro" id="IPR027417">
    <property type="entry name" value="P-loop_NTPase"/>
</dbReference>
<name>A0A238D5S2_THIDL</name>
<dbReference type="OrthoDB" id="9802264at2"/>
<dbReference type="InterPro" id="IPR017871">
    <property type="entry name" value="ABC_transporter-like_CS"/>
</dbReference>
<keyword evidence="9" id="KW-0449">Lipoprotein</keyword>
<dbReference type="PROSITE" id="PS00211">
    <property type="entry name" value="ABC_TRANSPORTER_1"/>
    <property type="match status" value="1"/>
</dbReference>
<keyword evidence="5" id="KW-1133">Transmembrane helix</keyword>
<evidence type="ECO:0000259" key="8">
    <source>
        <dbReference type="PROSITE" id="PS50893"/>
    </source>
</evidence>
<keyword evidence="9" id="KW-0378">Hydrolase</keyword>
<proteinExistence type="inferred from homology"/>
<comment type="similarity">
    <text evidence="7">Belongs to the ABC transporter superfamily. Macrolide exporter (TC 3.A.1.122) family.</text>
</comment>
<evidence type="ECO:0000313" key="10">
    <source>
        <dbReference type="Proteomes" id="UP000214566"/>
    </source>
</evidence>
<dbReference type="CDD" id="cd03255">
    <property type="entry name" value="ABC_MJ0796_LolCDE_FtsE"/>
    <property type="match status" value="1"/>
</dbReference>
<dbReference type="GO" id="GO:0016887">
    <property type="term" value="F:ATP hydrolysis activity"/>
    <property type="evidence" value="ECO:0007669"/>
    <property type="project" value="InterPro"/>
</dbReference>
<dbReference type="Gene3D" id="3.40.50.300">
    <property type="entry name" value="P-loop containing nucleotide triphosphate hydrolases"/>
    <property type="match status" value="1"/>
</dbReference>
<organism evidence="9 10">
    <name type="scientific">Thiomonas delicata</name>
    <name type="common">Thiomonas cuprina</name>
    <dbReference type="NCBI Taxonomy" id="364030"/>
    <lineage>
        <taxon>Bacteria</taxon>
        <taxon>Pseudomonadati</taxon>
        <taxon>Pseudomonadota</taxon>
        <taxon>Betaproteobacteria</taxon>
        <taxon>Burkholderiales</taxon>
        <taxon>Thiomonas</taxon>
    </lineage>
</organism>
<dbReference type="InterPro" id="IPR003593">
    <property type="entry name" value="AAA+_ATPase"/>
</dbReference>
<dbReference type="PROSITE" id="PS50893">
    <property type="entry name" value="ABC_TRANSPORTER_2"/>
    <property type="match status" value="1"/>
</dbReference>
<dbReference type="GO" id="GO:0022857">
    <property type="term" value="F:transmembrane transporter activity"/>
    <property type="evidence" value="ECO:0007669"/>
    <property type="project" value="TreeGrafter"/>
</dbReference>
<dbReference type="InterPro" id="IPR017911">
    <property type="entry name" value="MacB-like_ATP-bd"/>
</dbReference>
<dbReference type="Pfam" id="PF00005">
    <property type="entry name" value="ABC_tran"/>
    <property type="match status" value="1"/>
</dbReference>
<evidence type="ECO:0000256" key="6">
    <source>
        <dbReference type="ARBA" id="ARBA00023251"/>
    </source>
</evidence>
<sequence>MSESAQPSRSGADPASPVLRLDGLRKSYQVGTPLETEILHGISVTLARGEFTALVGPSGSGKTTMLNVIGLLDAPTGGELYLLGTPTRTLEDAERTALRGRSIGFVFQFHHLIQAFPVLDNVLMPALVQGARRTRELDAQGMALLDAVGLAAHAHKRPNELSGGQQQRVAIARALFTRPPLVLADEPTGNLDTRSADDVFVLLRRSNREFGCAVLVVTHDPRLAQRCDRILNLVDGNLVSDQPVVQAPT</sequence>
<evidence type="ECO:0000256" key="4">
    <source>
        <dbReference type="ARBA" id="ARBA00022840"/>
    </source>
</evidence>
<dbReference type="RefSeq" id="WP_094160854.1">
    <property type="nucleotide sequence ID" value="NZ_LT592171.1"/>
</dbReference>
<dbReference type="SUPFAM" id="SSF52540">
    <property type="entry name" value="P-loop containing nucleoside triphosphate hydrolases"/>
    <property type="match status" value="1"/>
</dbReference>
<dbReference type="GO" id="GO:0005886">
    <property type="term" value="C:plasma membrane"/>
    <property type="evidence" value="ECO:0007669"/>
    <property type="project" value="TreeGrafter"/>
</dbReference>
<evidence type="ECO:0000256" key="2">
    <source>
        <dbReference type="ARBA" id="ARBA00022475"/>
    </source>
</evidence>
<keyword evidence="10" id="KW-1185">Reference proteome</keyword>
<dbReference type="GO" id="GO:0005524">
    <property type="term" value="F:ATP binding"/>
    <property type="evidence" value="ECO:0007669"/>
    <property type="project" value="UniProtKB-KW"/>
</dbReference>
<dbReference type="SMART" id="SM00382">
    <property type="entry name" value="AAA"/>
    <property type="match status" value="1"/>
</dbReference>
<keyword evidence="6" id="KW-0046">Antibiotic resistance</keyword>
<feature type="domain" description="ABC transporter" evidence="8">
    <location>
        <begin position="19"/>
        <end position="247"/>
    </location>
</feature>
<dbReference type="InterPro" id="IPR003439">
    <property type="entry name" value="ABC_transporter-like_ATP-bd"/>
</dbReference>
<evidence type="ECO:0000256" key="3">
    <source>
        <dbReference type="ARBA" id="ARBA00022741"/>
    </source>
</evidence>
<evidence type="ECO:0000256" key="1">
    <source>
        <dbReference type="ARBA" id="ARBA00022448"/>
    </source>
</evidence>
<keyword evidence="1" id="KW-0813">Transport</keyword>
<dbReference type="GO" id="GO:0046677">
    <property type="term" value="P:response to antibiotic"/>
    <property type="evidence" value="ECO:0007669"/>
    <property type="project" value="UniProtKB-KW"/>
</dbReference>
<dbReference type="AlphaFoldDB" id="A0A238D5S2"/>
<evidence type="ECO:0000313" key="9">
    <source>
        <dbReference type="EMBL" id="SBP88514.1"/>
    </source>
</evidence>
<dbReference type="EC" id="3.6.3.-" evidence="9"/>
<keyword evidence="5" id="KW-0812">Transmembrane</keyword>
<keyword evidence="2" id="KW-1003">Cell membrane</keyword>
<evidence type="ECO:0000256" key="5">
    <source>
        <dbReference type="ARBA" id="ARBA00022989"/>
    </source>
</evidence>
<reference evidence="9 10" key="1">
    <citation type="submission" date="2016-06" db="EMBL/GenBank/DDBJ databases">
        <authorList>
            <person name="Kjaerup R.B."/>
            <person name="Dalgaard T.S."/>
            <person name="Juul-Madsen H.R."/>
        </authorList>
    </citation>
    <scope>NUCLEOTIDE SEQUENCE [LARGE SCALE GENOMIC DNA]</scope>
    <source>
        <strain evidence="9 10">DSM 16361</strain>
    </source>
</reference>
<keyword evidence="3" id="KW-0547">Nucleotide-binding</keyword>
<dbReference type="PANTHER" id="PTHR24220">
    <property type="entry name" value="IMPORT ATP-BINDING PROTEIN"/>
    <property type="match status" value="1"/>
</dbReference>
<dbReference type="GO" id="GO:0098796">
    <property type="term" value="C:membrane protein complex"/>
    <property type="evidence" value="ECO:0007669"/>
    <property type="project" value="UniProtKB-ARBA"/>
</dbReference>
<keyword evidence="5" id="KW-0472">Membrane</keyword>
<accession>A0A238D5S2</accession>
<gene>
    <name evidence="9" type="primary">lolD</name>
    <name evidence="9" type="ORF">THIARS_70134</name>
</gene>
<keyword evidence="4 9" id="KW-0067">ATP-binding</keyword>
<evidence type="ECO:0000256" key="7">
    <source>
        <dbReference type="ARBA" id="ARBA00038388"/>
    </source>
</evidence>